<evidence type="ECO:0000313" key="8">
    <source>
        <dbReference type="EMBL" id="KAK9120367.1"/>
    </source>
</evidence>
<dbReference type="InterPro" id="IPR046756">
    <property type="entry name" value="VAS1/VOA1_TM"/>
</dbReference>
<dbReference type="PANTHER" id="PTHR35285">
    <property type="entry name" value="2-C-METHYL-D-ERYTHRITOL 4-PHOSPHATE CYTIDYLYLTRANSFERASE"/>
    <property type="match status" value="1"/>
</dbReference>
<dbReference type="Proteomes" id="UP001420932">
    <property type="component" value="Unassembled WGS sequence"/>
</dbReference>
<dbReference type="Pfam" id="PF20520">
    <property type="entry name" value="Ac45-VOA1_TM"/>
    <property type="match status" value="1"/>
</dbReference>
<evidence type="ECO:0000256" key="2">
    <source>
        <dbReference type="ARBA" id="ARBA00022692"/>
    </source>
</evidence>
<keyword evidence="9" id="KW-1185">Reference proteome</keyword>
<keyword evidence="2 5" id="KW-0812">Transmembrane</keyword>
<feature type="chain" id="PRO_5042877244" description="V-type proton ATPase subunit S1/VOA1 transmembrane domain-containing protein" evidence="6">
    <location>
        <begin position="23"/>
        <end position="312"/>
    </location>
</feature>
<evidence type="ECO:0000256" key="6">
    <source>
        <dbReference type="SAM" id="SignalP"/>
    </source>
</evidence>
<keyword evidence="6" id="KW-0732">Signal</keyword>
<evidence type="ECO:0000256" key="1">
    <source>
        <dbReference type="ARBA" id="ARBA00004167"/>
    </source>
</evidence>
<reference evidence="8 9" key="1">
    <citation type="submission" date="2024-01" db="EMBL/GenBank/DDBJ databases">
        <title>Genome assemblies of Stephania.</title>
        <authorList>
            <person name="Yang L."/>
        </authorList>
    </citation>
    <scope>NUCLEOTIDE SEQUENCE [LARGE SCALE GENOMIC DNA]</scope>
    <source>
        <strain evidence="8">YNDBR</strain>
        <tissue evidence="8">Leaf</tissue>
    </source>
</reference>
<dbReference type="PANTHER" id="PTHR35285:SF1">
    <property type="entry name" value="2-C-METHYL-D-ERYTHRITOL 4-PHOSPHATE CYTIDYLYLTRANSFERASE"/>
    <property type="match status" value="1"/>
</dbReference>
<dbReference type="AlphaFoldDB" id="A0AAP0NUL0"/>
<comment type="caution">
    <text evidence="8">The sequence shown here is derived from an EMBL/GenBank/DDBJ whole genome shotgun (WGS) entry which is preliminary data.</text>
</comment>
<evidence type="ECO:0000256" key="5">
    <source>
        <dbReference type="SAM" id="Phobius"/>
    </source>
</evidence>
<dbReference type="GO" id="GO:0016020">
    <property type="term" value="C:membrane"/>
    <property type="evidence" value="ECO:0007669"/>
    <property type="project" value="UniProtKB-SubCell"/>
</dbReference>
<feature type="transmembrane region" description="Helical" evidence="5">
    <location>
        <begin position="280"/>
        <end position="300"/>
    </location>
</feature>
<accession>A0AAP0NUL0</accession>
<evidence type="ECO:0000256" key="4">
    <source>
        <dbReference type="ARBA" id="ARBA00023136"/>
    </source>
</evidence>
<evidence type="ECO:0000256" key="3">
    <source>
        <dbReference type="ARBA" id="ARBA00022989"/>
    </source>
</evidence>
<evidence type="ECO:0000313" key="9">
    <source>
        <dbReference type="Proteomes" id="UP001420932"/>
    </source>
</evidence>
<gene>
    <name evidence="8" type="ORF">Syun_017984</name>
</gene>
<feature type="domain" description="V-type proton ATPase subunit S1/VOA1 transmembrane" evidence="7">
    <location>
        <begin position="276"/>
        <end position="307"/>
    </location>
</feature>
<protein>
    <recommendedName>
        <fullName evidence="7">V-type proton ATPase subunit S1/VOA1 transmembrane domain-containing protein</fullName>
    </recommendedName>
</protein>
<organism evidence="8 9">
    <name type="scientific">Stephania yunnanensis</name>
    <dbReference type="NCBI Taxonomy" id="152371"/>
    <lineage>
        <taxon>Eukaryota</taxon>
        <taxon>Viridiplantae</taxon>
        <taxon>Streptophyta</taxon>
        <taxon>Embryophyta</taxon>
        <taxon>Tracheophyta</taxon>
        <taxon>Spermatophyta</taxon>
        <taxon>Magnoliopsida</taxon>
        <taxon>Ranunculales</taxon>
        <taxon>Menispermaceae</taxon>
        <taxon>Menispermoideae</taxon>
        <taxon>Cissampelideae</taxon>
        <taxon>Stephania</taxon>
    </lineage>
</organism>
<sequence length="312" mass="33735">MKGITSVVIFALIAAHINFGLALQSTVPAFVWSQEPLDSGMNVDYRTIPQKDLAKFVLSEGGWSKLLCTGEKVRPLVDVALVFVGKELQSSAISGNEHEDPTLLHLIKDSFSRSNFSMAFPFVAASEESSNMEDSLITGFTDHCGHGLERKNVAVLESCAVDGYQKLANLQSAHDYLVSRVEKRQEGQTDLIILCSGSSDSSELDGAWSEGEALSELINSVEQSGSSYTVLYASDPHRSMQYPSYKALARFLAEGGNGSDNSTTYCDGVCNIKSSLLEGLLVAIVLLIILISGLCCMMGIDTPTRFEAPQEN</sequence>
<keyword evidence="3 5" id="KW-1133">Transmembrane helix</keyword>
<name>A0AAP0NUL0_9MAGN</name>
<proteinExistence type="predicted"/>
<evidence type="ECO:0000259" key="7">
    <source>
        <dbReference type="Pfam" id="PF20520"/>
    </source>
</evidence>
<dbReference type="EMBL" id="JBBNAF010000008">
    <property type="protein sequence ID" value="KAK9120367.1"/>
    <property type="molecule type" value="Genomic_DNA"/>
</dbReference>
<feature type="signal peptide" evidence="6">
    <location>
        <begin position="1"/>
        <end position="22"/>
    </location>
</feature>
<keyword evidence="4 5" id="KW-0472">Membrane</keyword>
<comment type="subcellular location">
    <subcellularLocation>
        <location evidence="1">Membrane</location>
        <topology evidence="1">Single-pass membrane protein</topology>
    </subcellularLocation>
</comment>